<proteinExistence type="predicted"/>
<dbReference type="Proteomes" id="UP001153555">
    <property type="component" value="Unassembled WGS sequence"/>
</dbReference>
<name>A0A9N7R2X2_STRHE</name>
<organism evidence="3 4">
    <name type="scientific">Striga hermonthica</name>
    <name type="common">Purple witchweed</name>
    <name type="synonym">Buchnera hermonthica</name>
    <dbReference type="NCBI Taxonomy" id="68872"/>
    <lineage>
        <taxon>Eukaryota</taxon>
        <taxon>Viridiplantae</taxon>
        <taxon>Streptophyta</taxon>
        <taxon>Embryophyta</taxon>
        <taxon>Tracheophyta</taxon>
        <taxon>Spermatophyta</taxon>
        <taxon>Magnoliopsida</taxon>
        <taxon>eudicotyledons</taxon>
        <taxon>Gunneridae</taxon>
        <taxon>Pentapetalae</taxon>
        <taxon>asterids</taxon>
        <taxon>lamiids</taxon>
        <taxon>Lamiales</taxon>
        <taxon>Orobanchaceae</taxon>
        <taxon>Buchnereae</taxon>
        <taxon>Striga</taxon>
    </lineage>
</organism>
<keyword evidence="4" id="KW-1185">Reference proteome</keyword>
<gene>
    <name evidence="3" type="ORF">SHERM_10896</name>
</gene>
<feature type="coiled-coil region" evidence="1">
    <location>
        <begin position="28"/>
        <end position="229"/>
    </location>
</feature>
<evidence type="ECO:0000313" key="3">
    <source>
        <dbReference type="EMBL" id="CAA0808668.1"/>
    </source>
</evidence>
<dbReference type="AlphaFoldDB" id="A0A9N7R2X2"/>
<accession>A0A9N7R2X2</accession>
<reference evidence="3" key="1">
    <citation type="submission" date="2019-12" db="EMBL/GenBank/DDBJ databases">
        <authorList>
            <person name="Scholes J."/>
        </authorList>
    </citation>
    <scope>NUCLEOTIDE SEQUENCE</scope>
</reference>
<dbReference type="Gene3D" id="1.10.287.1490">
    <property type="match status" value="1"/>
</dbReference>
<keyword evidence="1" id="KW-0175">Coiled coil</keyword>
<dbReference type="OrthoDB" id="1939306at2759"/>
<keyword evidence="2" id="KW-0812">Transmembrane</keyword>
<comment type="caution">
    <text evidence="3">The sequence shown here is derived from an EMBL/GenBank/DDBJ whole genome shotgun (WGS) entry which is preliminary data.</text>
</comment>
<evidence type="ECO:0000256" key="2">
    <source>
        <dbReference type="SAM" id="Phobius"/>
    </source>
</evidence>
<evidence type="ECO:0000256" key="1">
    <source>
        <dbReference type="SAM" id="Coils"/>
    </source>
</evidence>
<sequence length="282" mass="31237">MADESVINGEFSDDQNVEISGDEASAKISGLTVKVADLERENAKTVQENEGYKQQLEQLKASIKELNSEIVELKKEIDKAESESKALGAVAARAAELESEVSRLQHDLVSAMSDLQESTTELTSLKKDFERVKEKEKEKDVQLEAIVKERDLLLVKVEEMESEESSLRGELVGKEKEISGLKKSNEDLKVAVESSKGSEKSNNDLEIEIEKLKLEISILQSSLKEKENVISGFEMKEEATYGGLSGEGEKSVKQTEWKIVGGSVVAAVVFMGLVCYVRARRY</sequence>
<keyword evidence="2" id="KW-1133">Transmembrane helix</keyword>
<protein>
    <submittedName>
        <fullName evidence="3">Peroxisomal and mitochondrial division factor 2</fullName>
    </submittedName>
</protein>
<dbReference type="EMBL" id="CACSLK010003174">
    <property type="protein sequence ID" value="CAA0808668.1"/>
    <property type="molecule type" value="Genomic_DNA"/>
</dbReference>
<feature type="transmembrane region" description="Helical" evidence="2">
    <location>
        <begin position="259"/>
        <end position="279"/>
    </location>
</feature>
<evidence type="ECO:0000313" key="4">
    <source>
        <dbReference type="Proteomes" id="UP001153555"/>
    </source>
</evidence>
<keyword evidence="2" id="KW-0472">Membrane</keyword>